<keyword evidence="1" id="KW-0472">Membrane</keyword>
<keyword evidence="1" id="KW-0812">Transmembrane</keyword>
<dbReference type="KEGG" id="ocn:CUC15_02315"/>
<evidence type="ECO:0000313" key="3">
    <source>
        <dbReference type="Proteomes" id="UP000253908"/>
    </source>
</evidence>
<sequence length="162" mass="18474">MHMFIFWLQVGLAITIFLLSTLAALYEGSGIFYHIFEWEYSTPFSKLINGEVTNAGDIVVLDHFVFAAKYSPTFPIIMTLCGIYLLVLIGYFIFRKSRRFIRYTFILGILLFLLSSSLINAHTIGGKSFFFTFLVSGSMCLIIPLIIYIVLLFKNKTHKGLS</sequence>
<dbReference type="EMBL" id="CP024848">
    <property type="protein sequence ID" value="AXI07881.1"/>
    <property type="molecule type" value="Genomic_DNA"/>
</dbReference>
<reference evidence="3" key="1">
    <citation type="submission" date="2017-11" db="EMBL/GenBank/DDBJ databases">
        <authorList>
            <person name="Zhu W."/>
        </authorList>
    </citation>
    <scope>NUCLEOTIDE SEQUENCE [LARGE SCALE GENOMIC DNA]</scope>
    <source>
        <strain evidence="3">160</strain>
    </source>
</reference>
<accession>A0A345PD01</accession>
<evidence type="ECO:0008006" key="4">
    <source>
        <dbReference type="Google" id="ProtNLM"/>
    </source>
</evidence>
<organism evidence="2 3">
    <name type="scientific">Oceanobacillus zhaokaii</name>
    <dbReference type="NCBI Taxonomy" id="2052660"/>
    <lineage>
        <taxon>Bacteria</taxon>
        <taxon>Bacillati</taxon>
        <taxon>Bacillota</taxon>
        <taxon>Bacilli</taxon>
        <taxon>Bacillales</taxon>
        <taxon>Bacillaceae</taxon>
        <taxon>Oceanobacillus</taxon>
    </lineage>
</organism>
<gene>
    <name evidence="2" type="ORF">CUC15_02315</name>
</gene>
<dbReference type="InterPro" id="IPR025440">
    <property type="entry name" value="DUF4306"/>
</dbReference>
<name>A0A345PD01_9BACI</name>
<feature type="transmembrane region" description="Helical" evidence="1">
    <location>
        <begin position="74"/>
        <end position="94"/>
    </location>
</feature>
<keyword evidence="1" id="KW-1133">Transmembrane helix</keyword>
<keyword evidence="3" id="KW-1185">Reference proteome</keyword>
<evidence type="ECO:0000256" key="1">
    <source>
        <dbReference type="SAM" id="Phobius"/>
    </source>
</evidence>
<protein>
    <recommendedName>
        <fullName evidence="4">DUF4306 domain-containing protein</fullName>
    </recommendedName>
</protein>
<evidence type="ECO:0000313" key="2">
    <source>
        <dbReference type="EMBL" id="AXI07881.1"/>
    </source>
</evidence>
<feature type="transmembrane region" description="Helical" evidence="1">
    <location>
        <begin position="129"/>
        <end position="153"/>
    </location>
</feature>
<dbReference type="OrthoDB" id="2721142at2"/>
<proteinExistence type="predicted"/>
<dbReference type="Proteomes" id="UP000253908">
    <property type="component" value="Chromosome"/>
</dbReference>
<dbReference type="AlphaFoldDB" id="A0A345PD01"/>
<dbReference type="Pfam" id="PF14154">
    <property type="entry name" value="DUF4306"/>
    <property type="match status" value="1"/>
</dbReference>
<feature type="transmembrane region" description="Helical" evidence="1">
    <location>
        <begin position="101"/>
        <end position="123"/>
    </location>
</feature>